<gene>
    <name evidence="1" type="ORF">P43SY_004262</name>
</gene>
<accession>A0AAD5LXY8</accession>
<protein>
    <recommendedName>
        <fullName evidence="3">Ubiquitin-like domain-containing protein</fullName>
    </recommendedName>
</protein>
<dbReference type="Proteomes" id="UP001209570">
    <property type="component" value="Unassembled WGS sequence"/>
</dbReference>
<sequence>MLYHARILPNDSVKLLAEVSTAPTVTAEPAEDQSVEVPEGHLRIRLRTGEQIRPAYFKATQVVDDFTSMGMLLIHDRTMGEYGIEEDGVIHAVVTDSDGGVAAAVPVAGTPAAVAVTAGAVASLSSRFLERLTLRVE</sequence>
<reference evidence="1" key="1">
    <citation type="submission" date="2021-12" db="EMBL/GenBank/DDBJ databases">
        <title>Prjna785345.</title>
        <authorList>
            <person name="Rujirawat T."/>
            <person name="Krajaejun T."/>
        </authorList>
    </citation>
    <scope>NUCLEOTIDE SEQUENCE</scope>
    <source>
        <strain evidence="1">Pi057C3</strain>
    </source>
</reference>
<proteinExistence type="predicted"/>
<evidence type="ECO:0000313" key="1">
    <source>
        <dbReference type="EMBL" id="KAJ0395731.1"/>
    </source>
</evidence>
<evidence type="ECO:0000313" key="2">
    <source>
        <dbReference type="Proteomes" id="UP001209570"/>
    </source>
</evidence>
<organism evidence="1 2">
    <name type="scientific">Pythium insidiosum</name>
    <name type="common">Pythiosis disease agent</name>
    <dbReference type="NCBI Taxonomy" id="114742"/>
    <lineage>
        <taxon>Eukaryota</taxon>
        <taxon>Sar</taxon>
        <taxon>Stramenopiles</taxon>
        <taxon>Oomycota</taxon>
        <taxon>Peronosporomycetes</taxon>
        <taxon>Pythiales</taxon>
        <taxon>Pythiaceae</taxon>
        <taxon>Pythium</taxon>
    </lineage>
</organism>
<dbReference type="AlphaFoldDB" id="A0AAD5LXY8"/>
<dbReference type="EMBL" id="JAKCXM010000327">
    <property type="protein sequence ID" value="KAJ0395731.1"/>
    <property type="molecule type" value="Genomic_DNA"/>
</dbReference>
<evidence type="ECO:0008006" key="3">
    <source>
        <dbReference type="Google" id="ProtNLM"/>
    </source>
</evidence>
<keyword evidence="2" id="KW-1185">Reference proteome</keyword>
<comment type="caution">
    <text evidence="1">The sequence shown here is derived from an EMBL/GenBank/DDBJ whole genome shotgun (WGS) entry which is preliminary data.</text>
</comment>
<name>A0AAD5LXY8_PYTIN</name>